<gene>
    <name evidence="1" type="ORF">ACFFUT_03910</name>
</gene>
<evidence type="ECO:0000313" key="2">
    <source>
        <dbReference type="Proteomes" id="UP001589683"/>
    </source>
</evidence>
<organism evidence="1 2">
    <name type="scientific">Pseudohalocynthiibacter aestuariivivens</name>
    <dbReference type="NCBI Taxonomy" id="1591409"/>
    <lineage>
        <taxon>Bacteria</taxon>
        <taxon>Pseudomonadati</taxon>
        <taxon>Pseudomonadota</taxon>
        <taxon>Alphaproteobacteria</taxon>
        <taxon>Rhodobacterales</taxon>
        <taxon>Paracoccaceae</taxon>
        <taxon>Pseudohalocynthiibacter</taxon>
    </lineage>
</organism>
<dbReference type="RefSeq" id="WP_213890861.1">
    <property type="nucleotide sequence ID" value="NZ_JAGFNU010000015.1"/>
</dbReference>
<keyword evidence="2" id="KW-1185">Reference proteome</keyword>
<dbReference type="EMBL" id="JBHMEA010000008">
    <property type="protein sequence ID" value="MFB9230932.1"/>
    <property type="molecule type" value="Genomic_DNA"/>
</dbReference>
<dbReference type="Proteomes" id="UP001589683">
    <property type="component" value="Unassembled WGS sequence"/>
</dbReference>
<comment type="caution">
    <text evidence="1">The sequence shown here is derived from an EMBL/GenBank/DDBJ whole genome shotgun (WGS) entry which is preliminary data.</text>
</comment>
<name>A0ABV5JBU9_9RHOB</name>
<reference evidence="1 2" key="1">
    <citation type="submission" date="2024-09" db="EMBL/GenBank/DDBJ databases">
        <authorList>
            <person name="Sun Q."/>
            <person name="Mori K."/>
        </authorList>
    </citation>
    <scope>NUCLEOTIDE SEQUENCE [LARGE SCALE GENOMIC DNA]</scope>
    <source>
        <strain evidence="1 2">CECT 8726</strain>
    </source>
</reference>
<proteinExistence type="predicted"/>
<protein>
    <submittedName>
        <fullName evidence="1">YdeI/OmpD-associated family protein</fullName>
    </submittedName>
</protein>
<sequence>MPDYIALALKVEVLWDFYDRRPWYQRNDYVGRIDSAKREKTKLKRLQQMLDELRAGAVYLKMTWQFVRFKMNETPCLNAWRCWCNQHLDHCFDSLCKLLRESDFYNLPSRFPGQSVP</sequence>
<evidence type="ECO:0000313" key="1">
    <source>
        <dbReference type="EMBL" id="MFB9230932.1"/>
    </source>
</evidence>
<dbReference type="Pfam" id="PF13376">
    <property type="entry name" value="OmdA"/>
    <property type="match status" value="1"/>
</dbReference>
<accession>A0ABV5JBU9</accession>